<reference evidence="1 2" key="1">
    <citation type="submission" date="2022-06" db="EMBL/GenBank/DDBJ databases">
        <authorList>
            <person name="Jeon C.O."/>
        </authorList>
    </citation>
    <scope>NUCLEOTIDE SEQUENCE [LARGE SCALE GENOMIC DNA]</scope>
    <source>
        <strain evidence="1 2">KCTC 13943</strain>
    </source>
</reference>
<gene>
    <name evidence="1" type="ORF">NDK43_24980</name>
</gene>
<accession>A0ABT0WIU4</accession>
<comment type="caution">
    <text evidence="1">The sequence shown here is derived from an EMBL/GenBank/DDBJ whole genome shotgun (WGS) entry which is preliminary data.</text>
</comment>
<name>A0ABT0WIU4_9BACI</name>
<proteinExistence type="predicted"/>
<dbReference type="EMBL" id="JAMQCR010000002">
    <property type="protein sequence ID" value="MCM2534997.1"/>
    <property type="molecule type" value="Genomic_DNA"/>
</dbReference>
<evidence type="ECO:0000313" key="1">
    <source>
        <dbReference type="EMBL" id="MCM2534997.1"/>
    </source>
</evidence>
<keyword evidence="2" id="KW-1185">Reference proteome</keyword>
<evidence type="ECO:0000313" key="2">
    <source>
        <dbReference type="Proteomes" id="UP001523262"/>
    </source>
</evidence>
<sequence length="79" mass="9235">MNEDEVTPDYRFASHWVLGLFCWEHKLFRINVFPCSQDGSSPTPSPVRIIELGYANEKNALETFEKIVNLITNDKFWDN</sequence>
<organism evidence="1 2">
    <name type="scientific">Neobacillus pocheonensis</name>
    <dbReference type="NCBI Taxonomy" id="363869"/>
    <lineage>
        <taxon>Bacteria</taxon>
        <taxon>Bacillati</taxon>
        <taxon>Bacillota</taxon>
        <taxon>Bacilli</taxon>
        <taxon>Bacillales</taxon>
        <taxon>Bacillaceae</taxon>
        <taxon>Neobacillus</taxon>
    </lineage>
</organism>
<dbReference type="Proteomes" id="UP001523262">
    <property type="component" value="Unassembled WGS sequence"/>
</dbReference>
<protein>
    <submittedName>
        <fullName evidence="1">Uncharacterized protein</fullName>
    </submittedName>
</protein>